<dbReference type="GO" id="GO:0015074">
    <property type="term" value="P:DNA integration"/>
    <property type="evidence" value="ECO:0007669"/>
    <property type="project" value="InterPro"/>
</dbReference>
<name>A0AAU9WE22_9CNID</name>
<dbReference type="Gene3D" id="1.10.443.10">
    <property type="entry name" value="Intergrase catalytic core"/>
    <property type="match status" value="1"/>
</dbReference>
<comment type="caution">
    <text evidence="3">The sequence shown here is derived from an EMBL/GenBank/DDBJ whole genome shotgun (WGS) entry which is preliminary data.</text>
</comment>
<dbReference type="InterPro" id="IPR013762">
    <property type="entry name" value="Integrase-like_cat_sf"/>
</dbReference>
<sequence>MLLALLSGQRCQTLHLLSVSNMVLKDDSCVFIINKLLKTSWPGKHVSDLTFTAYSPDNRLCPIVCLSEYEKEDQLLVSFQKPHKPVSTDTISRWLKTVLEKSGIDTSVFKGHSTRAASASAA</sequence>
<dbReference type="GO" id="GO:0006310">
    <property type="term" value="P:DNA recombination"/>
    <property type="evidence" value="ECO:0007669"/>
    <property type="project" value="UniProtKB-KW"/>
</dbReference>
<dbReference type="GO" id="GO:0003677">
    <property type="term" value="F:DNA binding"/>
    <property type="evidence" value="ECO:0007669"/>
    <property type="project" value="InterPro"/>
</dbReference>
<gene>
    <name evidence="3" type="ORF">PMEA_00005983</name>
</gene>
<dbReference type="PROSITE" id="PS51898">
    <property type="entry name" value="TYR_RECOMBINASE"/>
    <property type="match status" value="1"/>
</dbReference>
<dbReference type="InterPro" id="IPR011010">
    <property type="entry name" value="DNA_brk_join_enz"/>
</dbReference>
<keyword evidence="1" id="KW-0233">DNA recombination</keyword>
<accession>A0AAU9WE22</accession>
<feature type="non-terminal residue" evidence="3">
    <location>
        <position position="122"/>
    </location>
</feature>
<dbReference type="PANTHER" id="PTHR35617:SF3">
    <property type="entry name" value="CORE-BINDING (CB) DOMAIN-CONTAINING PROTEIN"/>
    <property type="match status" value="1"/>
</dbReference>
<evidence type="ECO:0000259" key="2">
    <source>
        <dbReference type="PROSITE" id="PS51898"/>
    </source>
</evidence>
<protein>
    <recommendedName>
        <fullName evidence="2">Tyr recombinase domain-containing protein</fullName>
    </recommendedName>
</protein>
<evidence type="ECO:0000256" key="1">
    <source>
        <dbReference type="ARBA" id="ARBA00023172"/>
    </source>
</evidence>
<dbReference type="InterPro" id="IPR002104">
    <property type="entry name" value="Integrase_catalytic"/>
</dbReference>
<dbReference type="Proteomes" id="UP001159428">
    <property type="component" value="Unassembled WGS sequence"/>
</dbReference>
<dbReference type="EMBL" id="CALNXJ010000014">
    <property type="protein sequence ID" value="CAH3113986.1"/>
    <property type="molecule type" value="Genomic_DNA"/>
</dbReference>
<organism evidence="3 4">
    <name type="scientific">Pocillopora meandrina</name>
    <dbReference type="NCBI Taxonomy" id="46732"/>
    <lineage>
        <taxon>Eukaryota</taxon>
        <taxon>Metazoa</taxon>
        <taxon>Cnidaria</taxon>
        <taxon>Anthozoa</taxon>
        <taxon>Hexacorallia</taxon>
        <taxon>Scleractinia</taxon>
        <taxon>Astrocoeniina</taxon>
        <taxon>Pocilloporidae</taxon>
        <taxon>Pocillopora</taxon>
    </lineage>
</organism>
<evidence type="ECO:0000313" key="3">
    <source>
        <dbReference type="EMBL" id="CAH3113986.1"/>
    </source>
</evidence>
<keyword evidence="4" id="KW-1185">Reference proteome</keyword>
<reference evidence="3 4" key="1">
    <citation type="submission" date="2022-05" db="EMBL/GenBank/DDBJ databases">
        <authorList>
            <consortium name="Genoscope - CEA"/>
            <person name="William W."/>
        </authorList>
    </citation>
    <scope>NUCLEOTIDE SEQUENCE [LARGE SCALE GENOMIC DNA]</scope>
</reference>
<dbReference type="AlphaFoldDB" id="A0AAU9WE22"/>
<dbReference type="SUPFAM" id="SSF56349">
    <property type="entry name" value="DNA breaking-rejoining enzymes"/>
    <property type="match status" value="1"/>
</dbReference>
<dbReference type="PANTHER" id="PTHR35617">
    <property type="entry name" value="PHAGE_INTEGRASE DOMAIN-CONTAINING PROTEIN"/>
    <property type="match status" value="1"/>
</dbReference>
<proteinExistence type="predicted"/>
<evidence type="ECO:0000313" key="4">
    <source>
        <dbReference type="Proteomes" id="UP001159428"/>
    </source>
</evidence>
<feature type="domain" description="Tyr recombinase" evidence="2">
    <location>
        <begin position="1"/>
        <end position="122"/>
    </location>
</feature>